<dbReference type="EMBL" id="JABTDW010000001">
    <property type="protein sequence ID" value="NSB17440.1"/>
    <property type="molecule type" value="Genomic_DNA"/>
</dbReference>
<protein>
    <submittedName>
        <fullName evidence="1">Uncharacterized protein</fullName>
    </submittedName>
</protein>
<comment type="caution">
    <text evidence="1">The sequence shown here is derived from an EMBL/GenBank/DDBJ whole genome shotgun (WGS) entry which is preliminary data.</text>
</comment>
<sequence length="109" mass="12834">MKIFYDKEIFIYTYGENEDADGVSREGYTKVITTESIMVDIQPYSSEKAKKDYGYDIETTDIMFCDIIPEIKEDAIIKYNNKKYSVQKILTWNDYLDVLLLETEVNLNE</sequence>
<dbReference type="RefSeq" id="WP_207718345.1">
    <property type="nucleotide sequence ID" value="NZ_JABTDW010000001.1"/>
</dbReference>
<organism evidence="1 2">
    <name type="scientific">Clostridium beijerinckii</name>
    <name type="common">Clostridium MP</name>
    <dbReference type="NCBI Taxonomy" id="1520"/>
    <lineage>
        <taxon>Bacteria</taxon>
        <taxon>Bacillati</taxon>
        <taxon>Bacillota</taxon>
        <taxon>Clostridia</taxon>
        <taxon>Eubacteriales</taxon>
        <taxon>Clostridiaceae</taxon>
        <taxon>Clostridium</taxon>
    </lineage>
</organism>
<reference evidence="1" key="1">
    <citation type="submission" date="2020-06" db="EMBL/GenBank/DDBJ databases">
        <title>Genomic insights into acetone-butanol-ethanol (ABE) fermentation by sequencing solventogenic clostridia strains.</title>
        <authorList>
            <person name="Brown S."/>
        </authorList>
    </citation>
    <scope>NUCLEOTIDE SEQUENCE</scope>
    <source>
        <strain evidence="1">DJ123</strain>
    </source>
</reference>
<proteinExistence type="predicted"/>
<evidence type="ECO:0000313" key="1">
    <source>
        <dbReference type="EMBL" id="NSB17440.1"/>
    </source>
</evidence>
<gene>
    <name evidence="1" type="ORF">BCD95_005699</name>
</gene>
<evidence type="ECO:0000313" key="2">
    <source>
        <dbReference type="Proteomes" id="UP000822184"/>
    </source>
</evidence>
<name>A0AAE5H8S6_CLOBE</name>
<accession>A0AAE5H8S6</accession>
<dbReference type="AlphaFoldDB" id="A0AAE5H8S6"/>
<dbReference type="Proteomes" id="UP000822184">
    <property type="component" value="Unassembled WGS sequence"/>
</dbReference>